<evidence type="ECO:0000313" key="4">
    <source>
        <dbReference type="EMBL" id="MEN7538224.1"/>
    </source>
</evidence>
<keyword evidence="2" id="KW-0449">Lipoprotein</keyword>
<evidence type="ECO:0000256" key="3">
    <source>
        <dbReference type="SAM" id="MobiDB-lite"/>
    </source>
</evidence>
<evidence type="ECO:0000313" key="5">
    <source>
        <dbReference type="Proteomes" id="UP001484535"/>
    </source>
</evidence>
<comment type="similarity">
    <text evidence="1 2">Belongs to the outer membrane factor (OMF) (TC 1.B.17) family.</text>
</comment>
<keyword evidence="2" id="KW-0472">Membrane</keyword>
<feature type="compositionally biased region" description="Polar residues" evidence="3">
    <location>
        <begin position="120"/>
        <end position="136"/>
    </location>
</feature>
<keyword evidence="2" id="KW-0564">Palmitate</keyword>
<dbReference type="RefSeq" id="WP_346785675.1">
    <property type="nucleotide sequence ID" value="NZ_JBDLBR010000004.1"/>
</dbReference>
<name>A0ABV0CZD1_9SPHN</name>
<dbReference type="SUPFAM" id="SSF56954">
    <property type="entry name" value="Outer membrane efflux proteins (OEP)"/>
    <property type="match status" value="1"/>
</dbReference>
<proteinExistence type="inferred from homology"/>
<feature type="region of interest" description="Disordered" evidence="3">
    <location>
        <begin position="104"/>
        <end position="136"/>
    </location>
</feature>
<dbReference type="InterPro" id="IPR010131">
    <property type="entry name" value="MdtP/NodT-like"/>
</dbReference>
<dbReference type="PANTHER" id="PTHR30203:SF25">
    <property type="entry name" value="OUTER MEMBRANE PROTEIN-RELATED"/>
    <property type="match status" value="1"/>
</dbReference>
<evidence type="ECO:0000256" key="2">
    <source>
        <dbReference type="RuleBase" id="RU362097"/>
    </source>
</evidence>
<accession>A0ABV0CZD1</accession>
<dbReference type="EMBL" id="JBDLBR010000004">
    <property type="protein sequence ID" value="MEN7538224.1"/>
    <property type="molecule type" value="Genomic_DNA"/>
</dbReference>
<dbReference type="Pfam" id="PF02321">
    <property type="entry name" value="OEP"/>
    <property type="match status" value="2"/>
</dbReference>
<reference evidence="4 5" key="1">
    <citation type="submission" date="2024-05" db="EMBL/GenBank/DDBJ databases">
        <authorList>
            <person name="Park S."/>
        </authorList>
    </citation>
    <scope>NUCLEOTIDE SEQUENCE [LARGE SCALE GENOMIC DNA]</scope>
    <source>
        <strain evidence="4 5">DGU5</strain>
    </source>
</reference>
<dbReference type="PANTHER" id="PTHR30203">
    <property type="entry name" value="OUTER MEMBRANE CATION EFFLUX PROTEIN"/>
    <property type="match status" value="1"/>
</dbReference>
<comment type="subcellular location">
    <subcellularLocation>
        <location evidence="2">Cell membrane</location>
        <topology evidence="2">Lipid-anchor</topology>
    </subcellularLocation>
</comment>
<dbReference type="Proteomes" id="UP001484535">
    <property type="component" value="Unassembled WGS sequence"/>
</dbReference>
<organism evidence="4 5">
    <name type="scientific">Aurantiacibacter flavus</name>
    <dbReference type="NCBI Taxonomy" id="3145232"/>
    <lineage>
        <taxon>Bacteria</taxon>
        <taxon>Pseudomonadati</taxon>
        <taxon>Pseudomonadota</taxon>
        <taxon>Alphaproteobacteria</taxon>
        <taxon>Sphingomonadales</taxon>
        <taxon>Erythrobacteraceae</taxon>
        <taxon>Aurantiacibacter</taxon>
    </lineage>
</organism>
<protein>
    <submittedName>
        <fullName evidence="4">TolC family protein</fullName>
    </submittedName>
</protein>
<keyword evidence="2" id="KW-1134">Transmembrane beta strand</keyword>
<keyword evidence="5" id="KW-1185">Reference proteome</keyword>
<dbReference type="Gene3D" id="2.20.200.10">
    <property type="entry name" value="Outer membrane efflux proteins (OEP)"/>
    <property type="match status" value="1"/>
</dbReference>
<dbReference type="Gene3D" id="1.20.1600.10">
    <property type="entry name" value="Outer membrane efflux proteins (OEP)"/>
    <property type="match status" value="1"/>
</dbReference>
<comment type="caution">
    <text evidence="4">The sequence shown here is derived from an EMBL/GenBank/DDBJ whole genome shotgun (WGS) entry which is preliminary data.</text>
</comment>
<sequence>MFEAYTLTRRLHLPAAALCALLGACSVGPKYQPPAMEAGAWARSEPSPLPRADDPAFWRNFGDSQLIRLVEAALRNNRDIREAVANYDASRALLRQTRTEQWPTLSANATVADRAGGRGSESSSDQSAAGTSGEVTGSASWELDLFGRIGRMVEAQEAEAEASAADVAAVQVAVVQELANAYFEMCSLNERLRIARVSADNQARTLRMLQLRYEAGEGMRFDVDRGRGQLETTRSLIPALEARIGVAEHRIAVLTGRPPASLVGTLQPRAFLPGAMTVTPQIDAPGTLLRRRPDVAAAERRLAAATARIGVATADLFPRFSLSGLLSLSSIPLFEADSTSREISLGASGGFLNVARVRGRIAEAEANTGAALAAYERTVLLALEETENALIRISIGKGEVEHLNEAVAASRAATAAARARFDAGRVDVLDLLNAERASLQAQDTLAQARLRLAHAHLGLFIAMAGGWPDQMPDASPMATGRDNVLP</sequence>
<gene>
    <name evidence="4" type="ORF">ABDJ38_13660</name>
</gene>
<dbReference type="NCBIfam" id="TIGR01845">
    <property type="entry name" value="outer_NodT"/>
    <property type="match status" value="1"/>
</dbReference>
<evidence type="ECO:0000256" key="1">
    <source>
        <dbReference type="ARBA" id="ARBA00007613"/>
    </source>
</evidence>
<dbReference type="InterPro" id="IPR003423">
    <property type="entry name" value="OMP_efflux"/>
</dbReference>
<keyword evidence="2" id="KW-0812">Transmembrane</keyword>